<evidence type="ECO:0000313" key="3">
    <source>
        <dbReference type="Proteomes" id="UP001515500"/>
    </source>
</evidence>
<dbReference type="AlphaFoldDB" id="A0AB40AST9"/>
<dbReference type="RefSeq" id="XP_039117814.1">
    <property type="nucleotide sequence ID" value="XM_039261880.1"/>
</dbReference>
<dbReference type="Proteomes" id="UP001515500">
    <property type="component" value="Unplaced"/>
</dbReference>
<dbReference type="PANTHER" id="PTHR10775:SF188">
    <property type="entry name" value="TRANSPOSASE-ASSOCIATED DOMAIN-CONTAINING PROTEIN"/>
    <property type="match status" value="1"/>
</dbReference>
<feature type="domain" description="Transposase-associated" evidence="2">
    <location>
        <begin position="20"/>
        <end position="87"/>
    </location>
</feature>
<sequence length="384" mass="44674">MSLRKLRNQMYNKNLPGYGALTDEFIADVIEFINYASSQPEQMDGSLIRCPCKKCDNLKFFSPNEVMLYLCHKGFTANSFNWTCHGEAMWHEEEQFVVNQLPRQTNWWDQGFRNFEDTGCSFAPHFDFDDDDGNYGHENPSIVHDEAGSSLQQPHEEGKPSVDEVVHSPQCDDTTALCDSFIGSLRGVDKPLYDGCKTYMQLSLVAKMLIMKLEYNQFLNHFNENARVFKNSLSRENTFPENFYGYKRLICDLDLPVVKIDTCRDGCMLFWKGDEHEEFCKFCKLRRYKQRERTLNNPLHKRVAYAILRYLPLTPRLQIFYASKVTVPYMTWATHETNQGVMCHPSYAKAWNHFDGTHPSFASESRNIKLGLCADGFSPYNKYR</sequence>
<name>A0AB40AST9_DIOCR</name>
<dbReference type="GeneID" id="120253561"/>
<proteinExistence type="predicted"/>
<protein>
    <submittedName>
        <fullName evidence="4">Uncharacterized protein LOC120253561</fullName>
    </submittedName>
</protein>
<dbReference type="InterPro" id="IPR004242">
    <property type="entry name" value="Transposase_21"/>
</dbReference>
<dbReference type="InterPro" id="IPR029480">
    <property type="entry name" value="Transpos_assoc"/>
</dbReference>
<evidence type="ECO:0000259" key="2">
    <source>
        <dbReference type="Pfam" id="PF13963"/>
    </source>
</evidence>
<evidence type="ECO:0000313" key="4">
    <source>
        <dbReference type="RefSeq" id="XP_039117814.1"/>
    </source>
</evidence>
<keyword evidence="3" id="KW-1185">Reference proteome</keyword>
<dbReference type="Pfam" id="PF02992">
    <property type="entry name" value="Transposase_21"/>
    <property type="match status" value="1"/>
</dbReference>
<feature type="region of interest" description="Disordered" evidence="1">
    <location>
        <begin position="137"/>
        <end position="166"/>
    </location>
</feature>
<feature type="compositionally biased region" description="Basic and acidic residues" evidence="1">
    <location>
        <begin position="154"/>
        <end position="166"/>
    </location>
</feature>
<reference evidence="4" key="1">
    <citation type="submission" date="2025-08" db="UniProtKB">
        <authorList>
            <consortium name="RefSeq"/>
        </authorList>
    </citation>
    <scope>IDENTIFICATION</scope>
</reference>
<gene>
    <name evidence="4" type="primary">LOC120253561</name>
</gene>
<accession>A0AB40AST9</accession>
<evidence type="ECO:0000256" key="1">
    <source>
        <dbReference type="SAM" id="MobiDB-lite"/>
    </source>
</evidence>
<dbReference type="PANTHER" id="PTHR10775">
    <property type="entry name" value="OS08G0208400 PROTEIN"/>
    <property type="match status" value="1"/>
</dbReference>
<dbReference type="Pfam" id="PF13963">
    <property type="entry name" value="Transpos_assoc"/>
    <property type="match status" value="1"/>
</dbReference>
<organism evidence="3 4">
    <name type="scientific">Dioscorea cayennensis subsp. rotundata</name>
    <name type="common">White Guinea yam</name>
    <name type="synonym">Dioscorea rotundata</name>
    <dbReference type="NCBI Taxonomy" id="55577"/>
    <lineage>
        <taxon>Eukaryota</taxon>
        <taxon>Viridiplantae</taxon>
        <taxon>Streptophyta</taxon>
        <taxon>Embryophyta</taxon>
        <taxon>Tracheophyta</taxon>
        <taxon>Spermatophyta</taxon>
        <taxon>Magnoliopsida</taxon>
        <taxon>Liliopsida</taxon>
        <taxon>Dioscoreales</taxon>
        <taxon>Dioscoreaceae</taxon>
        <taxon>Dioscorea</taxon>
    </lineage>
</organism>